<feature type="signal peptide" evidence="5">
    <location>
        <begin position="1"/>
        <end position="19"/>
    </location>
</feature>
<name>S8E0Q6_FOMSC</name>
<sequence length="335" mass="37074">MKLLPVLSASLAFALSASAQYFSQGWQPGQPVTEEARPTLAYGARAPQPVPTAAGGKSSKFDFRSVLTSGPVDFIASKMGLNMTEKLAQAEAAAQAEIWDPRIPVITDASYEEIIVKEPLTLEEEAERMWFLVISVTKGGKNALSHKLDDSFDKAYNESIIAGDLPNVRWGRIDYLNVTYITTKWSIWQAPYLVVLTERGQSLRFYKTNAARLEPEMLRDFLLTERWRDSEPWNSPLAPGGSWEPAMHYLALGFKRIYEFLILFPRWVLMIASGAVANIVMKAMHSNAGTDQPQPKPVAKETTPESAPAPAAKEKTTDAKASPAKSKGKRKNAKK</sequence>
<dbReference type="EMBL" id="KE504162">
    <property type="protein sequence ID" value="EPS98741.1"/>
    <property type="molecule type" value="Genomic_DNA"/>
</dbReference>
<feature type="chain" id="PRO_5004562721" description="Thioredoxin domain-containing protein" evidence="5">
    <location>
        <begin position="20"/>
        <end position="335"/>
    </location>
</feature>
<dbReference type="Proteomes" id="UP000015241">
    <property type="component" value="Unassembled WGS sequence"/>
</dbReference>
<dbReference type="InParanoid" id="S8E0Q6"/>
<dbReference type="AlphaFoldDB" id="S8E0Q6"/>
<gene>
    <name evidence="6" type="ORF">FOMPIDRAFT_1125901</name>
</gene>
<feature type="compositionally biased region" description="Basic residues" evidence="4">
    <location>
        <begin position="326"/>
        <end position="335"/>
    </location>
</feature>
<evidence type="ECO:0000256" key="4">
    <source>
        <dbReference type="SAM" id="MobiDB-lite"/>
    </source>
</evidence>
<dbReference type="HOGENOM" id="CLU_061858_0_0_1"/>
<comment type="similarity">
    <text evidence="2">Belongs to the GnRH family.</text>
</comment>
<protein>
    <recommendedName>
        <fullName evidence="8">Thioredoxin domain-containing protein</fullName>
    </recommendedName>
</protein>
<dbReference type="OrthoDB" id="2502001at2759"/>
<evidence type="ECO:0000256" key="1">
    <source>
        <dbReference type="ARBA" id="ARBA00004613"/>
    </source>
</evidence>
<evidence type="ECO:0000256" key="2">
    <source>
        <dbReference type="ARBA" id="ARBA00010968"/>
    </source>
</evidence>
<dbReference type="eggNOG" id="ENOG502SD56">
    <property type="taxonomic scope" value="Eukaryota"/>
</dbReference>
<keyword evidence="5" id="KW-0732">Signal</keyword>
<proteinExistence type="inferred from homology"/>
<dbReference type="GO" id="GO:0005179">
    <property type="term" value="F:hormone activity"/>
    <property type="evidence" value="ECO:0007669"/>
    <property type="project" value="InterPro"/>
</dbReference>
<dbReference type="PROSITE" id="PS00473">
    <property type="entry name" value="GNRH"/>
    <property type="match status" value="1"/>
</dbReference>
<comment type="subcellular location">
    <subcellularLocation>
        <location evidence="1">Secreted</location>
    </subcellularLocation>
</comment>
<accession>S8E0Q6</accession>
<evidence type="ECO:0000256" key="3">
    <source>
        <dbReference type="ARBA" id="ARBA00022525"/>
    </source>
</evidence>
<evidence type="ECO:0008006" key="8">
    <source>
        <dbReference type="Google" id="ProtNLM"/>
    </source>
</evidence>
<dbReference type="InterPro" id="IPR002012">
    <property type="entry name" value="GnRH"/>
</dbReference>
<reference evidence="6 7" key="1">
    <citation type="journal article" date="2012" name="Science">
        <title>The Paleozoic origin of enzymatic lignin decomposition reconstructed from 31 fungal genomes.</title>
        <authorList>
            <person name="Floudas D."/>
            <person name="Binder M."/>
            <person name="Riley R."/>
            <person name="Barry K."/>
            <person name="Blanchette R.A."/>
            <person name="Henrissat B."/>
            <person name="Martinez A.T."/>
            <person name="Otillar R."/>
            <person name="Spatafora J.W."/>
            <person name="Yadav J.S."/>
            <person name="Aerts A."/>
            <person name="Benoit I."/>
            <person name="Boyd A."/>
            <person name="Carlson A."/>
            <person name="Copeland A."/>
            <person name="Coutinho P.M."/>
            <person name="de Vries R.P."/>
            <person name="Ferreira P."/>
            <person name="Findley K."/>
            <person name="Foster B."/>
            <person name="Gaskell J."/>
            <person name="Glotzer D."/>
            <person name="Gorecki P."/>
            <person name="Heitman J."/>
            <person name="Hesse C."/>
            <person name="Hori C."/>
            <person name="Igarashi K."/>
            <person name="Jurgens J.A."/>
            <person name="Kallen N."/>
            <person name="Kersten P."/>
            <person name="Kohler A."/>
            <person name="Kuees U."/>
            <person name="Kumar T.K.A."/>
            <person name="Kuo A."/>
            <person name="LaButti K."/>
            <person name="Larrondo L.F."/>
            <person name="Lindquist E."/>
            <person name="Ling A."/>
            <person name="Lombard V."/>
            <person name="Lucas S."/>
            <person name="Lundell T."/>
            <person name="Martin R."/>
            <person name="McLaughlin D.J."/>
            <person name="Morgenstern I."/>
            <person name="Morin E."/>
            <person name="Murat C."/>
            <person name="Nagy L.G."/>
            <person name="Nolan M."/>
            <person name="Ohm R.A."/>
            <person name="Patyshakuliyeva A."/>
            <person name="Rokas A."/>
            <person name="Ruiz-Duenas F.J."/>
            <person name="Sabat G."/>
            <person name="Salamov A."/>
            <person name="Samejima M."/>
            <person name="Schmutz J."/>
            <person name="Slot J.C."/>
            <person name="St John F."/>
            <person name="Stenlid J."/>
            <person name="Sun H."/>
            <person name="Sun S."/>
            <person name="Syed K."/>
            <person name="Tsang A."/>
            <person name="Wiebenga A."/>
            <person name="Young D."/>
            <person name="Pisabarro A."/>
            <person name="Eastwood D.C."/>
            <person name="Martin F."/>
            <person name="Cullen D."/>
            <person name="Grigoriev I.V."/>
            <person name="Hibbett D.S."/>
        </authorList>
    </citation>
    <scope>NUCLEOTIDE SEQUENCE</scope>
    <source>
        <strain evidence="7">FP-58527</strain>
    </source>
</reference>
<evidence type="ECO:0000313" key="7">
    <source>
        <dbReference type="Proteomes" id="UP000015241"/>
    </source>
</evidence>
<evidence type="ECO:0000256" key="5">
    <source>
        <dbReference type="SAM" id="SignalP"/>
    </source>
</evidence>
<keyword evidence="7" id="KW-1185">Reference proteome</keyword>
<dbReference type="GO" id="GO:0005576">
    <property type="term" value="C:extracellular region"/>
    <property type="evidence" value="ECO:0007669"/>
    <property type="project" value="UniProtKB-SubCell"/>
</dbReference>
<organism evidence="6 7">
    <name type="scientific">Fomitopsis schrenkii</name>
    <name type="common">Brown rot fungus</name>
    <dbReference type="NCBI Taxonomy" id="2126942"/>
    <lineage>
        <taxon>Eukaryota</taxon>
        <taxon>Fungi</taxon>
        <taxon>Dikarya</taxon>
        <taxon>Basidiomycota</taxon>
        <taxon>Agaricomycotina</taxon>
        <taxon>Agaricomycetes</taxon>
        <taxon>Polyporales</taxon>
        <taxon>Fomitopsis</taxon>
    </lineage>
</organism>
<keyword evidence="3" id="KW-0964">Secreted</keyword>
<evidence type="ECO:0000313" key="6">
    <source>
        <dbReference type="EMBL" id="EPS98741.1"/>
    </source>
</evidence>
<feature type="region of interest" description="Disordered" evidence="4">
    <location>
        <begin position="288"/>
        <end position="335"/>
    </location>
</feature>